<evidence type="ECO:0000313" key="3">
    <source>
        <dbReference type="Proteomes" id="UP000320762"/>
    </source>
</evidence>
<keyword evidence="3" id="KW-1185">Reference proteome</keyword>
<protein>
    <submittedName>
        <fullName evidence="2">Uncharacterized protein</fullName>
    </submittedName>
</protein>
<comment type="caution">
    <text evidence="2">The sequence shown here is derived from an EMBL/GenBank/DDBJ whole genome shotgun (WGS) entry which is preliminary data.</text>
</comment>
<reference evidence="2 3" key="1">
    <citation type="journal article" date="2019" name="New Phytol.">
        <title>Comparative genomics reveals unique wood-decay strategies and fruiting body development in the Schizophyllaceae.</title>
        <authorList>
            <person name="Almasi E."/>
            <person name="Sahu N."/>
            <person name="Krizsan K."/>
            <person name="Balint B."/>
            <person name="Kovacs G.M."/>
            <person name="Kiss B."/>
            <person name="Cseklye J."/>
            <person name="Drula E."/>
            <person name="Henrissat B."/>
            <person name="Nagy I."/>
            <person name="Chovatia M."/>
            <person name="Adam C."/>
            <person name="LaButti K."/>
            <person name="Lipzen A."/>
            <person name="Riley R."/>
            <person name="Grigoriev I.V."/>
            <person name="Nagy L.G."/>
        </authorList>
    </citation>
    <scope>NUCLEOTIDE SEQUENCE [LARGE SCALE GENOMIC DNA]</scope>
    <source>
        <strain evidence="2 3">NL-1724</strain>
    </source>
</reference>
<organism evidence="2 3">
    <name type="scientific">Schizophyllum amplum</name>
    <dbReference type="NCBI Taxonomy" id="97359"/>
    <lineage>
        <taxon>Eukaryota</taxon>
        <taxon>Fungi</taxon>
        <taxon>Dikarya</taxon>
        <taxon>Basidiomycota</taxon>
        <taxon>Agaricomycotina</taxon>
        <taxon>Agaricomycetes</taxon>
        <taxon>Agaricomycetidae</taxon>
        <taxon>Agaricales</taxon>
        <taxon>Schizophyllaceae</taxon>
        <taxon>Schizophyllum</taxon>
    </lineage>
</organism>
<gene>
    <name evidence="2" type="ORF">BD626DRAFT_171685</name>
</gene>
<evidence type="ECO:0000313" key="2">
    <source>
        <dbReference type="EMBL" id="TRM67276.1"/>
    </source>
</evidence>
<sequence>MRSRRLLRRSWWRRYHREHARRRQGHVLLMHRRRRMPRREFIRLVHPALQRSLVVFSTALSSSSNTLATRRLRIHSPPPVCPPRRISTTSGPITIIREREGAADHVLLSRVHANFVFVCASARVWPGACASTRTCLVVCASVHVSVLASAHAITRSPLHQRGRRRWLSREPRNTTSSSASMQWSKYPQRALVGFSGDTRLWTPSRARRSCILRESVSAGTLRAHAVVRVYRGRELSLVRLGRSQRVRSGALRAHGEVGARVVNMSRWKPPRAGRSGGSRIWAFVLSRVRACPSGPTAARAYWRIRWRDASEPPCWPSRIRAGIHVCDW</sequence>
<dbReference type="AlphaFoldDB" id="A0A550CR55"/>
<accession>A0A550CR55</accession>
<dbReference type="EMBL" id="VDMD01000003">
    <property type="protein sequence ID" value="TRM67276.1"/>
    <property type="molecule type" value="Genomic_DNA"/>
</dbReference>
<proteinExistence type="predicted"/>
<evidence type="ECO:0000256" key="1">
    <source>
        <dbReference type="SAM" id="MobiDB-lite"/>
    </source>
</evidence>
<feature type="region of interest" description="Disordered" evidence="1">
    <location>
        <begin position="161"/>
        <end position="181"/>
    </location>
</feature>
<dbReference type="Proteomes" id="UP000320762">
    <property type="component" value="Unassembled WGS sequence"/>
</dbReference>
<name>A0A550CR55_9AGAR</name>